<name>A0A0D3JB53_EMIH1</name>
<dbReference type="InterPro" id="IPR039785">
    <property type="entry name" value="MINY3/4"/>
</dbReference>
<comment type="similarity">
    <text evidence="1">Belongs to the MINDY deubiquitinase family. FAM188 subfamily.</text>
</comment>
<evidence type="ECO:0000313" key="4">
    <source>
        <dbReference type="Proteomes" id="UP000013827"/>
    </source>
</evidence>
<dbReference type="PANTHER" id="PTHR12473:SF8">
    <property type="entry name" value="UBIQUITIN CARBOXYL-TERMINAL HYDROLASE MINDY-4-RELATED"/>
    <property type="match status" value="1"/>
</dbReference>
<evidence type="ECO:0000259" key="2">
    <source>
        <dbReference type="SMART" id="SM01174"/>
    </source>
</evidence>
<organism evidence="3 4">
    <name type="scientific">Emiliania huxleyi (strain CCMP1516)</name>
    <dbReference type="NCBI Taxonomy" id="280463"/>
    <lineage>
        <taxon>Eukaryota</taxon>
        <taxon>Haptista</taxon>
        <taxon>Haptophyta</taxon>
        <taxon>Prymnesiophyceae</taxon>
        <taxon>Isochrysidales</taxon>
        <taxon>Noelaerhabdaceae</taxon>
        <taxon>Emiliania</taxon>
    </lineage>
</organism>
<feature type="domain" description="Deubiquitinating enzyme MINDY-3/4 conserved" evidence="2">
    <location>
        <begin position="2"/>
        <end position="332"/>
    </location>
</feature>
<evidence type="ECO:0000313" key="3">
    <source>
        <dbReference type="EnsemblProtists" id="EOD20738"/>
    </source>
</evidence>
<dbReference type="AlphaFoldDB" id="A0A0D3JB53"/>
<evidence type="ECO:0000256" key="1">
    <source>
        <dbReference type="ARBA" id="ARBA00011074"/>
    </source>
</evidence>
<dbReference type="GeneID" id="17266287"/>
<dbReference type="GO" id="GO:0071108">
    <property type="term" value="P:protein K48-linked deubiquitination"/>
    <property type="evidence" value="ECO:0007669"/>
    <property type="project" value="InterPro"/>
</dbReference>
<dbReference type="PANTHER" id="PTHR12473">
    <property type="entry name" value="UBIQUITIN CARBOXYL-TERMINAL HYDROLASE MINDY-4-RELATED"/>
    <property type="match status" value="1"/>
</dbReference>
<accession>A0A0D3JB53</accession>
<dbReference type="GO" id="GO:0004843">
    <property type="term" value="F:cysteine-type deubiquitinase activity"/>
    <property type="evidence" value="ECO:0007669"/>
    <property type="project" value="UniProtKB-EC"/>
</dbReference>
<dbReference type="SMART" id="SM01174">
    <property type="entry name" value="DUF4205"/>
    <property type="match status" value="1"/>
</dbReference>
<dbReference type="Proteomes" id="UP000013827">
    <property type="component" value="Unassembled WGS sequence"/>
</dbReference>
<dbReference type="KEGG" id="ehx:EMIHUDRAFT_241873"/>
<dbReference type="eggNOG" id="KOG2871">
    <property type="taxonomic scope" value="Eukaryota"/>
</dbReference>
<keyword evidence="4" id="KW-1185">Reference proteome</keyword>
<sequence>MHRVLFSSEREFPCAWARQGFALRGGSFACGLKQHQGGPCGVLAVVQAMLVRHISVGGVLAASSEAAASRLIDSLAGIVWSARVGRLATVVSCRAPELPPMREAGDHLVQTSCRSEEEVRGAIQAAAGAYTRPSGGGVALLLYSMLLTRGLAMVARDADFPSPLVLPNGYCAQELVNFLLCGRAYSNVFDGERVVGEDGDGSPTRLRGIPRPVPVGFLTLFERQGSLLPALSGGDSAEGCVTVGSHLKQPEHPVYVIQSEAHYSVLWLASDAPPELDVADTFDVLYFDQLAEAEHPTRLTLRRGHSPPSHPPPLESVLLTRWPAAAVVDWNGAEPLL</sequence>
<reference evidence="3" key="2">
    <citation type="submission" date="2024-10" db="UniProtKB">
        <authorList>
            <consortium name="EnsemblProtists"/>
        </authorList>
    </citation>
    <scope>IDENTIFICATION</scope>
</reference>
<proteinExistence type="inferred from homology"/>
<dbReference type="Pfam" id="PF13898">
    <property type="entry name" value="MINDY-3_4_CD"/>
    <property type="match status" value="1"/>
</dbReference>
<dbReference type="GO" id="GO:0006508">
    <property type="term" value="P:proteolysis"/>
    <property type="evidence" value="ECO:0007669"/>
    <property type="project" value="UniProtKB-KW"/>
</dbReference>
<dbReference type="OMA" id="DHLQCFK"/>
<dbReference type="HOGENOM" id="CLU_011769_0_0_1"/>
<dbReference type="RefSeq" id="XP_005773167.1">
    <property type="nucleotide sequence ID" value="XM_005773110.1"/>
</dbReference>
<dbReference type="GO" id="GO:1990380">
    <property type="term" value="F:K48-linked deubiquitinase activity"/>
    <property type="evidence" value="ECO:0007669"/>
    <property type="project" value="InterPro"/>
</dbReference>
<reference evidence="4" key="1">
    <citation type="journal article" date="2013" name="Nature">
        <title>Pan genome of the phytoplankton Emiliania underpins its global distribution.</title>
        <authorList>
            <person name="Read B.A."/>
            <person name="Kegel J."/>
            <person name="Klute M.J."/>
            <person name="Kuo A."/>
            <person name="Lefebvre S.C."/>
            <person name="Maumus F."/>
            <person name="Mayer C."/>
            <person name="Miller J."/>
            <person name="Monier A."/>
            <person name="Salamov A."/>
            <person name="Young J."/>
            <person name="Aguilar M."/>
            <person name="Claverie J.M."/>
            <person name="Frickenhaus S."/>
            <person name="Gonzalez K."/>
            <person name="Herman E.K."/>
            <person name="Lin Y.C."/>
            <person name="Napier J."/>
            <person name="Ogata H."/>
            <person name="Sarno A.F."/>
            <person name="Shmutz J."/>
            <person name="Schroeder D."/>
            <person name="de Vargas C."/>
            <person name="Verret F."/>
            <person name="von Dassow P."/>
            <person name="Valentin K."/>
            <person name="Van de Peer Y."/>
            <person name="Wheeler G."/>
            <person name="Dacks J.B."/>
            <person name="Delwiche C.F."/>
            <person name="Dyhrman S.T."/>
            <person name="Glockner G."/>
            <person name="John U."/>
            <person name="Richards T."/>
            <person name="Worden A.Z."/>
            <person name="Zhang X."/>
            <person name="Grigoriev I.V."/>
            <person name="Allen A.E."/>
            <person name="Bidle K."/>
            <person name="Borodovsky M."/>
            <person name="Bowler C."/>
            <person name="Brownlee C."/>
            <person name="Cock J.M."/>
            <person name="Elias M."/>
            <person name="Gladyshev V.N."/>
            <person name="Groth M."/>
            <person name="Guda C."/>
            <person name="Hadaegh A."/>
            <person name="Iglesias-Rodriguez M.D."/>
            <person name="Jenkins J."/>
            <person name="Jones B.M."/>
            <person name="Lawson T."/>
            <person name="Leese F."/>
            <person name="Lindquist E."/>
            <person name="Lobanov A."/>
            <person name="Lomsadze A."/>
            <person name="Malik S.B."/>
            <person name="Marsh M.E."/>
            <person name="Mackinder L."/>
            <person name="Mock T."/>
            <person name="Mueller-Roeber B."/>
            <person name="Pagarete A."/>
            <person name="Parker M."/>
            <person name="Probert I."/>
            <person name="Quesneville H."/>
            <person name="Raines C."/>
            <person name="Rensing S.A."/>
            <person name="Riano-Pachon D.M."/>
            <person name="Richier S."/>
            <person name="Rokitta S."/>
            <person name="Shiraiwa Y."/>
            <person name="Soanes D.M."/>
            <person name="van der Giezen M."/>
            <person name="Wahlund T.M."/>
            <person name="Williams B."/>
            <person name="Wilson W."/>
            <person name="Wolfe G."/>
            <person name="Wurch L.L."/>
        </authorList>
    </citation>
    <scope>NUCLEOTIDE SEQUENCE</scope>
</reference>
<dbReference type="InterPro" id="IPR025257">
    <property type="entry name" value="MINDY-3/4_CD"/>
</dbReference>
<dbReference type="EnsemblProtists" id="EOD20738">
    <property type="protein sequence ID" value="EOD20738"/>
    <property type="gene ID" value="EMIHUDRAFT_241873"/>
</dbReference>
<protein>
    <recommendedName>
        <fullName evidence="2">Deubiquitinating enzyme MINDY-3/4 conserved domain-containing protein</fullName>
    </recommendedName>
</protein>
<dbReference type="PaxDb" id="2903-EOD20738"/>